<evidence type="ECO:0000313" key="8">
    <source>
        <dbReference type="Proteomes" id="UP000782241"/>
    </source>
</evidence>
<protein>
    <recommendedName>
        <fullName evidence="6">Amino acid permease/ SLC12A domain-containing protein</fullName>
    </recommendedName>
</protein>
<organism evidence="7 8">
    <name type="scientific">Fusarium avenaceum</name>
    <dbReference type="NCBI Taxonomy" id="40199"/>
    <lineage>
        <taxon>Eukaryota</taxon>
        <taxon>Fungi</taxon>
        <taxon>Dikarya</taxon>
        <taxon>Ascomycota</taxon>
        <taxon>Pezizomycotina</taxon>
        <taxon>Sordariomycetes</taxon>
        <taxon>Hypocreomycetidae</taxon>
        <taxon>Hypocreales</taxon>
        <taxon>Nectriaceae</taxon>
        <taxon>Fusarium</taxon>
        <taxon>Fusarium tricinctum species complex</taxon>
    </lineage>
</organism>
<proteinExistence type="predicted"/>
<keyword evidence="2 5" id="KW-0812">Transmembrane</keyword>
<keyword evidence="3 5" id="KW-1133">Transmembrane helix</keyword>
<gene>
    <name evidence="7" type="ORF">KAF25_010430</name>
</gene>
<evidence type="ECO:0000256" key="2">
    <source>
        <dbReference type="ARBA" id="ARBA00022692"/>
    </source>
</evidence>
<dbReference type="GO" id="GO:0015171">
    <property type="term" value="F:amino acid transmembrane transporter activity"/>
    <property type="evidence" value="ECO:0007669"/>
    <property type="project" value="TreeGrafter"/>
</dbReference>
<dbReference type="EMBL" id="JAGPUO010000031">
    <property type="protein sequence ID" value="KAG5655278.1"/>
    <property type="molecule type" value="Genomic_DNA"/>
</dbReference>
<keyword evidence="8" id="KW-1185">Reference proteome</keyword>
<evidence type="ECO:0000256" key="5">
    <source>
        <dbReference type="SAM" id="Phobius"/>
    </source>
</evidence>
<dbReference type="Gene3D" id="1.20.1740.10">
    <property type="entry name" value="Amino acid/polyamine transporter I"/>
    <property type="match status" value="1"/>
</dbReference>
<dbReference type="Pfam" id="PF00324">
    <property type="entry name" value="AA_permease"/>
    <property type="match status" value="1"/>
</dbReference>
<dbReference type="InterPro" id="IPR004841">
    <property type="entry name" value="AA-permease/SLC12A_dom"/>
</dbReference>
<keyword evidence="4 5" id="KW-0472">Membrane</keyword>
<feature type="transmembrane region" description="Helical" evidence="5">
    <location>
        <begin position="134"/>
        <end position="153"/>
    </location>
</feature>
<feature type="transmembrane region" description="Helical" evidence="5">
    <location>
        <begin position="101"/>
        <end position="122"/>
    </location>
</feature>
<dbReference type="GO" id="GO:0016020">
    <property type="term" value="C:membrane"/>
    <property type="evidence" value="ECO:0007669"/>
    <property type="project" value="UniProtKB-SubCell"/>
</dbReference>
<evidence type="ECO:0000256" key="1">
    <source>
        <dbReference type="ARBA" id="ARBA00004141"/>
    </source>
</evidence>
<feature type="transmembrane region" description="Helical" evidence="5">
    <location>
        <begin position="31"/>
        <end position="48"/>
    </location>
</feature>
<dbReference type="PANTHER" id="PTHR43341">
    <property type="entry name" value="AMINO ACID PERMEASE"/>
    <property type="match status" value="1"/>
</dbReference>
<evidence type="ECO:0000313" key="7">
    <source>
        <dbReference type="EMBL" id="KAG5655278.1"/>
    </source>
</evidence>
<dbReference type="AlphaFoldDB" id="A0A9P7GVQ2"/>
<comment type="caution">
    <text evidence="7">The sequence shown here is derived from an EMBL/GenBank/DDBJ whole genome shotgun (WGS) entry which is preliminary data.</text>
</comment>
<name>A0A9P7GVQ2_9HYPO</name>
<dbReference type="PANTHER" id="PTHR43341:SF9">
    <property type="entry name" value="DICARBOXYLIC AMINO ACID PERMEASE"/>
    <property type="match status" value="1"/>
</dbReference>
<feature type="domain" description="Amino acid permease/ SLC12A" evidence="6">
    <location>
        <begin position="11"/>
        <end position="157"/>
    </location>
</feature>
<evidence type="ECO:0000256" key="4">
    <source>
        <dbReference type="ARBA" id="ARBA00023136"/>
    </source>
</evidence>
<dbReference type="Proteomes" id="UP000782241">
    <property type="component" value="Unassembled WGS sequence"/>
</dbReference>
<accession>A0A9P7GVQ2</accession>
<evidence type="ECO:0000256" key="3">
    <source>
        <dbReference type="ARBA" id="ARBA00022989"/>
    </source>
</evidence>
<sequence>MHSLGPTEAYLAKDGQAPQIFARALENGNPIWAVGISALFICLGFMNASKSASTVFGYFVSLVTIFAVLNWIAILISYIHFRRAIKAQGISLQDLPYVGTLQPYGAYYALFVSCLIILFSGYDAFIPHFKPDIFVLKYLGTALFVFNVIWWKIYKTTSYLAPENVDLLTGRREFEEMESPNDQSWKSGVFGRITARSTAK</sequence>
<comment type="subcellular location">
    <subcellularLocation>
        <location evidence="1">Membrane</location>
        <topology evidence="1">Multi-pass membrane protein</topology>
    </subcellularLocation>
</comment>
<dbReference type="InterPro" id="IPR050524">
    <property type="entry name" value="APC_YAT"/>
</dbReference>
<evidence type="ECO:0000259" key="6">
    <source>
        <dbReference type="Pfam" id="PF00324"/>
    </source>
</evidence>
<feature type="transmembrane region" description="Helical" evidence="5">
    <location>
        <begin position="55"/>
        <end position="81"/>
    </location>
</feature>
<reference evidence="7" key="1">
    <citation type="submission" date="2021-04" db="EMBL/GenBank/DDBJ databases">
        <title>Draft genome of Fusarium avenaceum strain F156N33, isolated from an atmospheric sample in Virginia.</title>
        <authorList>
            <person name="Yang S."/>
            <person name="Vinatzer B.A."/>
            <person name="Coleman J."/>
        </authorList>
    </citation>
    <scope>NUCLEOTIDE SEQUENCE</scope>
    <source>
        <strain evidence="7">F156N33</strain>
    </source>
</reference>